<name>A0A7X2J345_9BACI</name>
<dbReference type="CDD" id="cd04672">
    <property type="entry name" value="NUDIX_CDP-Chase_like"/>
    <property type="match status" value="1"/>
</dbReference>
<evidence type="ECO:0000256" key="1">
    <source>
        <dbReference type="ARBA" id="ARBA00005582"/>
    </source>
</evidence>
<dbReference type="EMBL" id="WKKI01000043">
    <property type="protein sequence ID" value="MRX73723.1"/>
    <property type="molecule type" value="Genomic_DNA"/>
</dbReference>
<dbReference type="SUPFAM" id="SSF55811">
    <property type="entry name" value="Nudix"/>
    <property type="match status" value="1"/>
</dbReference>
<dbReference type="AlphaFoldDB" id="A0A7X2J345"/>
<dbReference type="Pfam" id="PF12535">
    <property type="entry name" value="Nudix_N"/>
    <property type="match status" value="1"/>
</dbReference>
<accession>A0A7X2J345</accession>
<dbReference type="InterPro" id="IPR000086">
    <property type="entry name" value="NUDIX_hydrolase_dom"/>
</dbReference>
<dbReference type="Gene3D" id="3.90.79.10">
    <property type="entry name" value="Nucleoside Triphosphate Pyrophosphohydrolase"/>
    <property type="match status" value="1"/>
</dbReference>
<keyword evidence="4" id="KW-1185">Reference proteome</keyword>
<sequence>MSMKWLEWAKEIQSIAQAGLEYSKDMYDIERFHQLRKISADIMSEYTEEPMEKVVKLFTNETGYQTPKVDVRGVIFKEGKILLVKEKLDGCWSIPGGWGDIGFSPSEVAVKEIREETGFESKAVRLLGVLDKKCHPHPPSPYHTYKIFILCSITGGQASGGMETEGVGFFAVDELPELSVERNTENQIQTLFEFLENPERSVLLD</sequence>
<dbReference type="Proteomes" id="UP000448867">
    <property type="component" value="Unassembled WGS sequence"/>
</dbReference>
<dbReference type="Gene3D" id="6.10.250.1120">
    <property type="match status" value="1"/>
</dbReference>
<dbReference type="InterPro" id="IPR059176">
    <property type="entry name" value="UDP-X_N"/>
</dbReference>
<dbReference type="PANTHER" id="PTHR43736:SF1">
    <property type="entry name" value="DIHYDRONEOPTERIN TRIPHOSPHATE DIPHOSPHATASE"/>
    <property type="match status" value="1"/>
</dbReference>
<evidence type="ECO:0000313" key="4">
    <source>
        <dbReference type="Proteomes" id="UP000448867"/>
    </source>
</evidence>
<dbReference type="PROSITE" id="PS51462">
    <property type="entry name" value="NUDIX"/>
    <property type="match status" value="1"/>
</dbReference>
<evidence type="ECO:0000313" key="3">
    <source>
        <dbReference type="EMBL" id="MRX73723.1"/>
    </source>
</evidence>
<proteinExistence type="inferred from homology"/>
<dbReference type="PANTHER" id="PTHR43736">
    <property type="entry name" value="ADP-RIBOSE PYROPHOSPHATASE"/>
    <property type="match status" value="1"/>
</dbReference>
<feature type="domain" description="Nudix hydrolase" evidence="2">
    <location>
        <begin position="66"/>
        <end position="194"/>
    </location>
</feature>
<reference evidence="3 4" key="1">
    <citation type="submission" date="2019-11" db="EMBL/GenBank/DDBJ databases">
        <title>Bacillus lacus genome.</title>
        <authorList>
            <person name="Allen C.J."/>
            <person name="Newman J.D."/>
        </authorList>
    </citation>
    <scope>NUCLEOTIDE SEQUENCE [LARGE SCALE GENOMIC DNA]</scope>
    <source>
        <strain evidence="3 4">KCTC 33946</strain>
    </source>
</reference>
<protein>
    <submittedName>
        <fullName evidence="3">NUDIX domain-containing protein</fullName>
    </submittedName>
</protein>
<comment type="similarity">
    <text evidence="1">Belongs to the Nudix hydrolase family.</text>
</comment>
<evidence type="ECO:0000259" key="2">
    <source>
        <dbReference type="PROSITE" id="PS51462"/>
    </source>
</evidence>
<organism evidence="3 4">
    <name type="scientific">Metabacillus lacus</name>
    <dbReference type="NCBI Taxonomy" id="1983721"/>
    <lineage>
        <taxon>Bacteria</taxon>
        <taxon>Bacillati</taxon>
        <taxon>Bacillota</taxon>
        <taxon>Bacilli</taxon>
        <taxon>Bacillales</taxon>
        <taxon>Bacillaceae</taxon>
        <taxon>Metabacillus</taxon>
    </lineage>
</organism>
<dbReference type="InterPro" id="IPR015797">
    <property type="entry name" value="NUDIX_hydrolase-like_dom_sf"/>
</dbReference>
<dbReference type="RefSeq" id="WP_154309186.1">
    <property type="nucleotide sequence ID" value="NZ_WKKI01000043.1"/>
</dbReference>
<comment type="caution">
    <text evidence="3">The sequence shown here is derived from an EMBL/GenBank/DDBJ whole genome shotgun (WGS) entry which is preliminary data.</text>
</comment>
<dbReference type="Pfam" id="PF00293">
    <property type="entry name" value="NUDIX"/>
    <property type="match status" value="1"/>
</dbReference>
<gene>
    <name evidence="3" type="ORF">GJU40_16400</name>
</gene>
<dbReference type="OrthoDB" id="9804442at2"/>